<protein>
    <submittedName>
        <fullName evidence="1">Uncharacterized protein</fullName>
    </submittedName>
</protein>
<evidence type="ECO:0000313" key="2">
    <source>
        <dbReference type="Proteomes" id="UP000320055"/>
    </source>
</evidence>
<dbReference type="Proteomes" id="UP000320055">
    <property type="component" value="Unassembled WGS sequence"/>
</dbReference>
<reference evidence="1 2" key="1">
    <citation type="submission" date="2019-01" db="EMBL/GenBank/DDBJ databases">
        <authorList>
            <person name="Brito A."/>
        </authorList>
    </citation>
    <scope>NUCLEOTIDE SEQUENCE [LARGE SCALE GENOMIC DNA]</scope>
    <source>
        <strain evidence="1">1</strain>
    </source>
</reference>
<gene>
    <name evidence="1" type="ORF">H1P_440007</name>
</gene>
<keyword evidence="2" id="KW-1185">Reference proteome</keyword>
<organism evidence="1 2">
    <name type="scientific">Hyella patelloides LEGE 07179</name>
    <dbReference type="NCBI Taxonomy" id="945734"/>
    <lineage>
        <taxon>Bacteria</taxon>
        <taxon>Bacillati</taxon>
        <taxon>Cyanobacteriota</taxon>
        <taxon>Cyanophyceae</taxon>
        <taxon>Pleurocapsales</taxon>
        <taxon>Hyellaceae</taxon>
        <taxon>Hyella</taxon>
    </lineage>
</organism>
<proteinExistence type="predicted"/>
<dbReference type="AlphaFoldDB" id="A0A563VY52"/>
<sequence length="51" mass="5933">MKILLQSEARNISDRYIQDNQQYLIGLMNKVRSFTLNSRQQKASKSSKTLS</sequence>
<evidence type="ECO:0000313" key="1">
    <source>
        <dbReference type="EMBL" id="VEP16349.1"/>
    </source>
</evidence>
<accession>A0A563VY52</accession>
<dbReference type="EMBL" id="CAACVJ010000379">
    <property type="protein sequence ID" value="VEP16349.1"/>
    <property type="molecule type" value="Genomic_DNA"/>
</dbReference>
<name>A0A563VY52_9CYAN</name>
<dbReference type="RefSeq" id="WP_186375892.1">
    <property type="nucleotide sequence ID" value="NZ_LR213804.1"/>
</dbReference>